<dbReference type="KEGG" id="tgb:HG536_0D00160"/>
<gene>
    <name evidence="2" type="ORF">HG536_0D00160</name>
</gene>
<dbReference type="GeneID" id="59325662"/>
<feature type="transmembrane region" description="Helical" evidence="1">
    <location>
        <begin position="93"/>
        <end position="115"/>
    </location>
</feature>
<evidence type="ECO:0000313" key="2">
    <source>
        <dbReference type="EMBL" id="QLL32494.1"/>
    </source>
</evidence>
<feature type="transmembrane region" description="Helical" evidence="1">
    <location>
        <begin position="58"/>
        <end position="81"/>
    </location>
</feature>
<keyword evidence="3" id="KW-1185">Reference proteome</keyword>
<keyword evidence="1" id="KW-0472">Membrane</keyword>
<sequence length="195" mass="22292">MVLSASTNILLCLSSLSSKLTSNTIEYVHSFEYSIPMQRSLCEVDSPFPIHGRLSSPVAYVVYCLLMFWSCILNSLFSIFFRSGDLWSYATNVGIFLCFCLQLKLCGASIFALFLKNIMNSRSIWCKHIFTNRQQSFRKIFITNKPLVTSGKASQHAIHFKASFENRRYTNDQLCNASKVMAIILNIKKQITKIR</sequence>
<dbReference type="Proteomes" id="UP000515788">
    <property type="component" value="Chromosome 4"/>
</dbReference>
<organism evidence="2 3">
    <name type="scientific">Torulaspora globosa</name>
    <dbReference type="NCBI Taxonomy" id="48254"/>
    <lineage>
        <taxon>Eukaryota</taxon>
        <taxon>Fungi</taxon>
        <taxon>Dikarya</taxon>
        <taxon>Ascomycota</taxon>
        <taxon>Saccharomycotina</taxon>
        <taxon>Saccharomycetes</taxon>
        <taxon>Saccharomycetales</taxon>
        <taxon>Saccharomycetaceae</taxon>
        <taxon>Torulaspora</taxon>
    </lineage>
</organism>
<dbReference type="RefSeq" id="XP_037139169.1">
    <property type="nucleotide sequence ID" value="XM_037283273.1"/>
</dbReference>
<reference evidence="2 3" key="1">
    <citation type="submission" date="2020-06" db="EMBL/GenBank/DDBJ databases">
        <title>The yeast mating-type switching endonuclease HO is a domesticated member of an unorthodox homing genetic element family.</title>
        <authorList>
            <person name="Coughlan A.Y."/>
            <person name="Lombardi L."/>
            <person name="Braun-Galleani S."/>
            <person name="Martos A.R."/>
            <person name="Galeote V."/>
            <person name="Bigey F."/>
            <person name="Dequin S."/>
            <person name="Byrne K.P."/>
            <person name="Wolfe K.H."/>
        </authorList>
    </citation>
    <scope>NUCLEOTIDE SEQUENCE [LARGE SCALE GENOMIC DNA]</scope>
    <source>
        <strain evidence="2 3">CBS764</strain>
    </source>
</reference>
<name>A0A7G3ZG58_9SACH</name>
<evidence type="ECO:0000256" key="1">
    <source>
        <dbReference type="SAM" id="Phobius"/>
    </source>
</evidence>
<keyword evidence="1" id="KW-0812">Transmembrane</keyword>
<accession>A0A7G3ZG58</accession>
<keyword evidence="1" id="KW-1133">Transmembrane helix</keyword>
<dbReference type="AlphaFoldDB" id="A0A7G3ZG58"/>
<dbReference type="EMBL" id="CP059249">
    <property type="protein sequence ID" value="QLL32494.1"/>
    <property type="molecule type" value="Genomic_DNA"/>
</dbReference>
<proteinExistence type="predicted"/>
<protein>
    <submittedName>
        <fullName evidence="2">Uncharacterized protein</fullName>
    </submittedName>
</protein>
<evidence type="ECO:0000313" key="3">
    <source>
        <dbReference type="Proteomes" id="UP000515788"/>
    </source>
</evidence>